<name>A0A8B6FC48_MYTGA</name>
<evidence type="ECO:0000313" key="2">
    <source>
        <dbReference type="Proteomes" id="UP000596742"/>
    </source>
</evidence>
<reference evidence="1" key="1">
    <citation type="submission" date="2018-11" db="EMBL/GenBank/DDBJ databases">
        <authorList>
            <person name="Alioto T."/>
            <person name="Alioto T."/>
        </authorList>
    </citation>
    <scope>NUCLEOTIDE SEQUENCE</scope>
</reference>
<dbReference type="OrthoDB" id="6419603at2759"/>
<gene>
    <name evidence="1" type="ORF">MGAL_10B067186</name>
</gene>
<keyword evidence="2" id="KW-1185">Reference proteome</keyword>
<accession>A0A8B6FC48</accession>
<dbReference type="EMBL" id="UYJE01006527">
    <property type="protein sequence ID" value="VDI46626.1"/>
    <property type="molecule type" value="Genomic_DNA"/>
</dbReference>
<sequence>MAQPGFQAERFWRLIGALTISDAARTATFYLKITLLKRESERSRFLRLRKFTDSTSPATSRPVTPVVSTQCTSMPMDIDSEETVVVQKTPDKSRQQTVTQSPILLNKGDIDIEQFIPQYSTAIQFLLDSGDILKDWNKFIEETAYHILSKTNIIFNTRDIYGQLGRVL</sequence>
<comment type="caution">
    <text evidence="1">The sequence shown here is derived from an EMBL/GenBank/DDBJ whole genome shotgun (WGS) entry which is preliminary data.</text>
</comment>
<dbReference type="Proteomes" id="UP000596742">
    <property type="component" value="Unassembled WGS sequence"/>
</dbReference>
<dbReference type="AlphaFoldDB" id="A0A8B6FC48"/>
<evidence type="ECO:0000313" key="1">
    <source>
        <dbReference type="EMBL" id="VDI46626.1"/>
    </source>
</evidence>
<organism evidence="1 2">
    <name type="scientific">Mytilus galloprovincialis</name>
    <name type="common">Mediterranean mussel</name>
    <dbReference type="NCBI Taxonomy" id="29158"/>
    <lineage>
        <taxon>Eukaryota</taxon>
        <taxon>Metazoa</taxon>
        <taxon>Spiralia</taxon>
        <taxon>Lophotrochozoa</taxon>
        <taxon>Mollusca</taxon>
        <taxon>Bivalvia</taxon>
        <taxon>Autobranchia</taxon>
        <taxon>Pteriomorphia</taxon>
        <taxon>Mytilida</taxon>
        <taxon>Mytiloidea</taxon>
        <taxon>Mytilidae</taxon>
        <taxon>Mytilinae</taxon>
        <taxon>Mytilus</taxon>
    </lineage>
</organism>
<proteinExistence type="predicted"/>
<protein>
    <submittedName>
        <fullName evidence="1">Uncharacterized protein</fullName>
    </submittedName>
</protein>